<dbReference type="Gramene" id="KRH20850">
    <property type="protein sequence ID" value="KRH20850"/>
    <property type="gene ID" value="GLYMA_13G204500"/>
</dbReference>
<organism evidence="1">
    <name type="scientific">Glycine max</name>
    <name type="common">Soybean</name>
    <name type="synonym">Glycine hispida</name>
    <dbReference type="NCBI Taxonomy" id="3847"/>
    <lineage>
        <taxon>Eukaryota</taxon>
        <taxon>Viridiplantae</taxon>
        <taxon>Streptophyta</taxon>
        <taxon>Embryophyta</taxon>
        <taxon>Tracheophyta</taxon>
        <taxon>Spermatophyta</taxon>
        <taxon>Magnoliopsida</taxon>
        <taxon>eudicotyledons</taxon>
        <taxon>Gunneridae</taxon>
        <taxon>Pentapetalae</taxon>
        <taxon>rosids</taxon>
        <taxon>fabids</taxon>
        <taxon>Fabales</taxon>
        <taxon>Fabaceae</taxon>
        <taxon>Papilionoideae</taxon>
        <taxon>50 kb inversion clade</taxon>
        <taxon>NPAAA clade</taxon>
        <taxon>indigoferoid/millettioid clade</taxon>
        <taxon>Phaseoleae</taxon>
        <taxon>Glycine</taxon>
        <taxon>Glycine subgen. Soja</taxon>
    </lineage>
</organism>
<dbReference type="Proteomes" id="UP000008827">
    <property type="component" value="Chromosome 13"/>
</dbReference>
<proteinExistence type="predicted"/>
<name>A0A0R0GXQ3_SOYBN</name>
<sequence>MAVLFLQKVQELADDDAGSYNFKRVIKGLRYWYGSIRRQCFMILKLSYLIEPCQYHMQTLIIACNNLQLTSTLKMSWIF</sequence>
<dbReference type="AlphaFoldDB" id="A0A0R0GXQ3"/>
<accession>A0A0R0GXQ3</accession>
<protein>
    <submittedName>
        <fullName evidence="1 2">Uncharacterized protein</fullName>
    </submittedName>
</protein>
<reference evidence="1" key="3">
    <citation type="submission" date="2018-07" db="EMBL/GenBank/DDBJ databases">
        <title>WGS assembly of Glycine max.</title>
        <authorList>
            <person name="Schmutz J."/>
            <person name="Cannon S."/>
            <person name="Schlueter J."/>
            <person name="Ma J."/>
            <person name="Mitros T."/>
            <person name="Nelson W."/>
            <person name="Hyten D."/>
            <person name="Song Q."/>
            <person name="Thelen J."/>
            <person name="Cheng J."/>
            <person name="Xu D."/>
            <person name="Hellsten U."/>
            <person name="May G."/>
            <person name="Yu Y."/>
            <person name="Sakurai T."/>
            <person name="Umezawa T."/>
            <person name="Bhattacharyya M."/>
            <person name="Sandhu D."/>
            <person name="Valliyodan B."/>
            <person name="Lindquist E."/>
            <person name="Peto M."/>
            <person name="Grant D."/>
            <person name="Shu S."/>
            <person name="Goodstein D."/>
            <person name="Barry K."/>
            <person name="Futrell-Griggs M."/>
            <person name="Abernathy B."/>
            <person name="Du J."/>
            <person name="Tian Z."/>
            <person name="Zhu L."/>
            <person name="Gill N."/>
            <person name="Joshi T."/>
            <person name="Libault M."/>
            <person name="Sethuraman A."/>
            <person name="Zhang X."/>
            <person name="Shinozaki K."/>
            <person name="Nguyen H."/>
            <person name="Wing R."/>
            <person name="Cregan P."/>
            <person name="Specht J."/>
            <person name="Grimwood J."/>
            <person name="Rokhsar D."/>
            <person name="Stacey G."/>
            <person name="Shoemaker R."/>
            <person name="Jackson S."/>
        </authorList>
    </citation>
    <scope>NUCLEOTIDE SEQUENCE</scope>
    <source>
        <tissue evidence="1">Callus</tissue>
    </source>
</reference>
<evidence type="ECO:0000313" key="3">
    <source>
        <dbReference type="Proteomes" id="UP000008827"/>
    </source>
</evidence>
<gene>
    <name evidence="1" type="ORF">GLYMA_13G204500</name>
</gene>
<dbReference type="EMBL" id="CM000846">
    <property type="protein sequence ID" value="KRH20850.1"/>
    <property type="molecule type" value="Genomic_DNA"/>
</dbReference>
<dbReference type="InParanoid" id="A0A0R0GXQ3"/>
<reference evidence="2" key="2">
    <citation type="submission" date="2018-02" db="UniProtKB">
        <authorList>
            <consortium name="EnsemblPlants"/>
        </authorList>
    </citation>
    <scope>IDENTIFICATION</scope>
    <source>
        <strain evidence="2">Williams 82</strain>
    </source>
</reference>
<keyword evidence="3" id="KW-1185">Reference proteome</keyword>
<reference evidence="1 2" key="1">
    <citation type="journal article" date="2010" name="Nature">
        <title>Genome sequence of the palaeopolyploid soybean.</title>
        <authorList>
            <person name="Schmutz J."/>
            <person name="Cannon S.B."/>
            <person name="Schlueter J."/>
            <person name="Ma J."/>
            <person name="Mitros T."/>
            <person name="Nelson W."/>
            <person name="Hyten D.L."/>
            <person name="Song Q."/>
            <person name="Thelen J.J."/>
            <person name="Cheng J."/>
            <person name="Xu D."/>
            <person name="Hellsten U."/>
            <person name="May G.D."/>
            <person name="Yu Y."/>
            <person name="Sakurai T."/>
            <person name="Umezawa T."/>
            <person name="Bhattacharyya M.K."/>
            <person name="Sandhu D."/>
            <person name="Valliyodan B."/>
            <person name="Lindquist E."/>
            <person name="Peto M."/>
            <person name="Grant D."/>
            <person name="Shu S."/>
            <person name="Goodstein D."/>
            <person name="Barry K."/>
            <person name="Futrell-Griggs M."/>
            <person name="Abernathy B."/>
            <person name="Du J."/>
            <person name="Tian Z."/>
            <person name="Zhu L."/>
            <person name="Gill N."/>
            <person name="Joshi T."/>
            <person name="Libault M."/>
            <person name="Sethuraman A."/>
            <person name="Zhang X.-C."/>
            <person name="Shinozaki K."/>
            <person name="Nguyen H.T."/>
            <person name="Wing R.A."/>
            <person name="Cregan P."/>
            <person name="Specht J."/>
            <person name="Grimwood J."/>
            <person name="Rokhsar D."/>
            <person name="Stacey G."/>
            <person name="Shoemaker R.C."/>
            <person name="Jackson S.A."/>
        </authorList>
    </citation>
    <scope>NUCLEOTIDE SEQUENCE [LARGE SCALE GENOMIC DNA]</scope>
    <source>
        <strain evidence="2">cv. Williams 82</strain>
        <tissue evidence="1">Callus</tissue>
    </source>
</reference>
<dbReference type="EnsemblPlants" id="KRH20850">
    <property type="protein sequence ID" value="KRH20850"/>
    <property type="gene ID" value="GLYMA_13G204500"/>
</dbReference>
<evidence type="ECO:0000313" key="1">
    <source>
        <dbReference type="EMBL" id="KRH20850.1"/>
    </source>
</evidence>
<evidence type="ECO:0000313" key="2">
    <source>
        <dbReference type="EnsemblPlants" id="KRH20850"/>
    </source>
</evidence>